<organism evidence="2 3">
    <name type="scientific">Aspergillus kawachii</name>
    <name type="common">White koji mold</name>
    <name type="synonym">Aspergillus awamori var. kawachi</name>
    <dbReference type="NCBI Taxonomy" id="1069201"/>
    <lineage>
        <taxon>Eukaryota</taxon>
        <taxon>Fungi</taxon>
        <taxon>Dikarya</taxon>
        <taxon>Ascomycota</taxon>
        <taxon>Pezizomycotina</taxon>
        <taxon>Eurotiomycetes</taxon>
        <taxon>Eurotiomycetidae</taxon>
        <taxon>Eurotiales</taxon>
        <taxon>Aspergillaceae</taxon>
        <taxon>Aspergillus</taxon>
        <taxon>Aspergillus subgen. Circumdati</taxon>
    </lineage>
</organism>
<evidence type="ECO:0000313" key="3">
    <source>
        <dbReference type="Proteomes" id="UP000075230"/>
    </source>
</evidence>
<comment type="caution">
    <text evidence="2">The sequence shown here is derived from an EMBL/GenBank/DDBJ whole genome shotgun (WGS) entry which is preliminary data.</text>
</comment>
<reference evidence="2 3" key="1">
    <citation type="journal article" date="2016" name="DNA Res.">
        <title>Genome sequence of Aspergillus luchuensis NBRC 4314.</title>
        <authorList>
            <person name="Yamada O."/>
            <person name="Machida M."/>
            <person name="Hosoyama A."/>
            <person name="Goto M."/>
            <person name="Takahashi T."/>
            <person name="Futagami T."/>
            <person name="Yamagata Y."/>
            <person name="Takeuchi M."/>
            <person name="Kobayashi T."/>
            <person name="Koike H."/>
            <person name="Abe K."/>
            <person name="Asai K."/>
            <person name="Arita M."/>
            <person name="Fujita N."/>
            <person name="Fukuda K."/>
            <person name="Higa K."/>
            <person name="Horikawa H."/>
            <person name="Ishikawa T."/>
            <person name="Jinno K."/>
            <person name="Kato Y."/>
            <person name="Kirimura K."/>
            <person name="Mizutani O."/>
            <person name="Nakasone K."/>
            <person name="Sano M."/>
            <person name="Shiraishi Y."/>
            <person name="Tsukahara M."/>
            <person name="Gomi K."/>
        </authorList>
    </citation>
    <scope>NUCLEOTIDE SEQUENCE [LARGE SCALE GENOMIC DNA]</scope>
    <source>
        <strain evidence="2 3">RIB 2604</strain>
    </source>
</reference>
<gene>
    <name evidence="2" type="ORF">RIB2604_01100180</name>
</gene>
<name>A0A146F6W0_ASPKA</name>
<dbReference type="AlphaFoldDB" id="A0A146F6W0"/>
<protein>
    <submittedName>
        <fullName evidence="2">Exo-1,3-beta-D-glucanase</fullName>
    </submittedName>
</protein>
<accession>A0A146F6W0</accession>
<reference evidence="3" key="2">
    <citation type="submission" date="2016-02" db="EMBL/GenBank/DDBJ databases">
        <title>Genome sequencing of Aspergillus luchuensis NBRC 4314.</title>
        <authorList>
            <person name="Yamada O."/>
        </authorList>
    </citation>
    <scope>NUCLEOTIDE SEQUENCE [LARGE SCALE GENOMIC DNA]</scope>
    <source>
        <strain evidence="3">RIB 2604</strain>
    </source>
</reference>
<sequence length="72" mass="7736">MVWAGHPDPSGVVASREGMPPVDVETHEVQTVSGEGMLALRLRSVHLISPITLDPSASPKVSSARYSEPRMK</sequence>
<proteinExistence type="predicted"/>
<evidence type="ECO:0000313" key="2">
    <source>
        <dbReference type="EMBL" id="GAT21775.1"/>
    </source>
</evidence>
<dbReference type="Proteomes" id="UP000075230">
    <property type="component" value="Unassembled WGS sequence"/>
</dbReference>
<feature type="region of interest" description="Disordered" evidence="1">
    <location>
        <begin position="53"/>
        <end position="72"/>
    </location>
</feature>
<evidence type="ECO:0000256" key="1">
    <source>
        <dbReference type="SAM" id="MobiDB-lite"/>
    </source>
</evidence>
<dbReference type="EMBL" id="BCWF01000011">
    <property type="protein sequence ID" value="GAT21775.1"/>
    <property type="molecule type" value="Genomic_DNA"/>
</dbReference>